<comment type="caution">
    <text evidence="1">The sequence shown here is derived from an EMBL/GenBank/DDBJ whole genome shotgun (WGS) entry which is preliminary data.</text>
</comment>
<dbReference type="RefSeq" id="WP_191311402.1">
    <property type="nucleotide sequence ID" value="NZ_BNAW01000013.1"/>
</dbReference>
<proteinExistence type="predicted"/>
<evidence type="ECO:0000313" key="1">
    <source>
        <dbReference type="EMBL" id="GHG14135.1"/>
    </source>
</evidence>
<sequence>MYFDLSPFSDPSSGHYGQSVADLAETVLYRGDERIGGQPWTGYHEFDVPPGESRYRLHSESARSSSAGLSTKVTADWTFRSGTVPRAQVRPIPMMAVPPGPAFVSLRATATDGAGNTVDQTIIRGYRLR</sequence>
<dbReference type="Proteomes" id="UP000649955">
    <property type="component" value="Unassembled WGS sequence"/>
</dbReference>
<gene>
    <name evidence="1" type="ORF">GCM10017567_34760</name>
</gene>
<dbReference type="EMBL" id="BNAW01000013">
    <property type="protein sequence ID" value="GHG14135.1"/>
    <property type="molecule type" value="Genomic_DNA"/>
</dbReference>
<keyword evidence="2" id="KW-1185">Reference proteome</keyword>
<evidence type="ECO:0000313" key="2">
    <source>
        <dbReference type="Proteomes" id="UP000649955"/>
    </source>
</evidence>
<organism evidence="1 2">
    <name type="scientific">Amycolatopsis bullii</name>
    <dbReference type="NCBI Taxonomy" id="941987"/>
    <lineage>
        <taxon>Bacteria</taxon>
        <taxon>Bacillati</taxon>
        <taxon>Actinomycetota</taxon>
        <taxon>Actinomycetes</taxon>
        <taxon>Pseudonocardiales</taxon>
        <taxon>Pseudonocardiaceae</taxon>
        <taxon>Amycolatopsis</taxon>
    </lineage>
</organism>
<name>A0ABQ3KF95_9PSEU</name>
<accession>A0ABQ3KF95</accession>
<reference evidence="2" key="1">
    <citation type="journal article" date="2019" name="Int. J. Syst. Evol. Microbiol.">
        <title>The Global Catalogue of Microorganisms (GCM) 10K type strain sequencing project: providing services to taxonomists for standard genome sequencing and annotation.</title>
        <authorList>
            <consortium name="The Broad Institute Genomics Platform"/>
            <consortium name="The Broad Institute Genome Sequencing Center for Infectious Disease"/>
            <person name="Wu L."/>
            <person name="Ma J."/>
        </authorList>
    </citation>
    <scope>NUCLEOTIDE SEQUENCE [LARGE SCALE GENOMIC DNA]</scope>
    <source>
        <strain evidence="2">CGMCC 4.7680</strain>
    </source>
</reference>
<protein>
    <submittedName>
        <fullName evidence="1">Uncharacterized protein</fullName>
    </submittedName>
</protein>